<dbReference type="KEGG" id="chig:CH63R_14584"/>
<dbReference type="PANTHER" id="PTHR15503">
    <property type="entry name" value="LDOC1 RELATED"/>
    <property type="match status" value="1"/>
</dbReference>
<organism evidence="5 6">
    <name type="scientific">Colletotrichum higginsianum (strain IMI 349063)</name>
    <name type="common">Crucifer anthracnose fungus</name>
    <dbReference type="NCBI Taxonomy" id="759273"/>
    <lineage>
        <taxon>Eukaryota</taxon>
        <taxon>Fungi</taxon>
        <taxon>Dikarya</taxon>
        <taxon>Ascomycota</taxon>
        <taxon>Pezizomycotina</taxon>
        <taxon>Sordariomycetes</taxon>
        <taxon>Hypocreomycetidae</taxon>
        <taxon>Glomerellales</taxon>
        <taxon>Glomerellaceae</taxon>
        <taxon>Colletotrichum</taxon>
        <taxon>Colletotrichum destructivum species complex</taxon>
    </lineage>
</organism>
<feature type="region of interest" description="Disordered" evidence="3">
    <location>
        <begin position="290"/>
        <end position="353"/>
    </location>
</feature>
<gene>
    <name evidence="5" type="ORF">CH63R_14584</name>
</gene>
<protein>
    <submittedName>
        <fullName evidence="5">Gag protein</fullName>
    </submittedName>
</protein>
<name>A0A1B7XQG9_COLHI</name>
<dbReference type="Pfam" id="PF00098">
    <property type="entry name" value="zf-CCHC"/>
    <property type="match status" value="1"/>
</dbReference>
<accession>A0A1B7XQG9</accession>
<feature type="region of interest" description="Disordered" evidence="3">
    <location>
        <begin position="482"/>
        <end position="502"/>
    </location>
</feature>
<feature type="compositionally biased region" description="Basic and acidic residues" evidence="3">
    <location>
        <begin position="482"/>
        <end position="496"/>
    </location>
</feature>
<evidence type="ECO:0000256" key="3">
    <source>
        <dbReference type="SAM" id="MobiDB-lite"/>
    </source>
</evidence>
<dbReference type="OrthoDB" id="4845918at2759"/>
<evidence type="ECO:0000256" key="2">
    <source>
        <dbReference type="SAM" id="Coils"/>
    </source>
</evidence>
<dbReference type="VEuPathDB" id="FungiDB:CH63R_14584"/>
<dbReference type="GO" id="GO:0008270">
    <property type="term" value="F:zinc ion binding"/>
    <property type="evidence" value="ECO:0007669"/>
    <property type="project" value="UniProtKB-KW"/>
</dbReference>
<feature type="region of interest" description="Disordered" evidence="3">
    <location>
        <begin position="1"/>
        <end position="41"/>
    </location>
</feature>
<dbReference type="InterPro" id="IPR001878">
    <property type="entry name" value="Znf_CCHC"/>
</dbReference>
<keyword evidence="1" id="KW-0479">Metal-binding</keyword>
<dbReference type="InterPro" id="IPR036875">
    <property type="entry name" value="Znf_CCHC_sf"/>
</dbReference>
<feature type="region of interest" description="Disordered" evidence="3">
    <location>
        <begin position="576"/>
        <end position="599"/>
    </location>
</feature>
<dbReference type="Gene3D" id="4.10.60.10">
    <property type="entry name" value="Zinc finger, CCHC-type"/>
    <property type="match status" value="1"/>
</dbReference>
<feature type="coiled-coil region" evidence="2">
    <location>
        <begin position="69"/>
        <end position="96"/>
    </location>
</feature>
<dbReference type="EMBL" id="LTAN01000012">
    <property type="protein sequence ID" value="OBR02012.1"/>
    <property type="molecule type" value="Genomic_DNA"/>
</dbReference>
<feature type="compositionally biased region" description="Polar residues" evidence="3">
    <location>
        <begin position="331"/>
        <end position="342"/>
    </location>
</feature>
<evidence type="ECO:0000259" key="4">
    <source>
        <dbReference type="PROSITE" id="PS50158"/>
    </source>
</evidence>
<proteinExistence type="predicted"/>
<dbReference type="GeneID" id="28873665"/>
<feature type="compositionally biased region" description="Polar residues" evidence="3">
    <location>
        <begin position="12"/>
        <end position="21"/>
    </location>
</feature>
<reference evidence="6" key="1">
    <citation type="journal article" date="2017" name="BMC Genomics">
        <title>Gapless genome assembly of Colletotrichum higginsianum reveals chromosome structure and association of transposable elements with secondary metabolite gene clusters.</title>
        <authorList>
            <person name="Dallery J.-F."/>
            <person name="Lapalu N."/>
            <person name="Zampounis A."/>
            <person name="Pigne S."/>
            <person name="Luyten I."/>
            <person name="Amselem J."/>
            <person name="Wittenberg A.H.J."/>
            <person name="Zhou S."/>
            <person name="de Queiroz M.V."/>
            <person name="Robin G.P."/>
            <person name="Auger A."/>
            <person name="Hainaut M."/>
            <person name="Henrissat B."/>
            <person name="Kim K.-T."/>
            <person name="Lee Y.-H."/>
            <person name="Lespinet O."/>
            <person name="Schwartz D.C."/>
            <person name="Thon M.R."/>
            <person name="O'Connell R.J."/>
        </authorList>
    </citation>
    <scope>NUCLEOTIDE SEQUENCE [LARGE SCALE GENOMIC DNA]</scope>
    <source>
        <strain evidence="6">IMI 349063</strain>
    </source>
</reference>
<dbReference type="InterPro" id="IPR005162">
    <property type="entry name" value="Retrotrans_gag_dom"/>
</dbReference>
<dbReference type="InterPro" id="IPR032567">
    <property type="entry name" value="RTL1-rel"/>
</dbReference>
<evidence type="ECO:0000313" key="6">
    <source>
        <dbReference type="Proteomes" id="UP000092177"/>
    </source>
</evidence>
<dbReference type="Pfam" id="PF03732">
    <property type="entry name" value="Retrotrans_gag"/>
    <property type="match status" value="1"/>
</dbReference>
<feature type="compositionally biased region" description="Low complexity" evidence="3">
    <location>
        <begin position="306"/>
        <end position="321"/>
    </location>
</feature>
<dbReference type="PANTHER" id="PTHR15503:SF22">
    <property type="entry name" value="TRANSPOSON TY3-I GAG POLYPROTEIN"/>
    <property type="match status" value="1"/>
</dbReference>
<feature type="domain" description="CCHC-type" evidence="4">
    <location>
        <begin position="365"/>
        <end position="381"/>
    </location>
</feature>
<comment type="caution">
    <text evidence="5">The sequence shown here is derived from an EMBL/GenBank/DDBJ whole genome shotgun (WGS) entry which is preliminary data.</text>
</comment>
<feature type="compositionally biased region" description="Basic and acidic residues" evidence="3">
    <location>
        <begin position="576"/>
        <end position="587"/>
    </location>
</feature>
<feature type="compositionally biased region" description="Acidic residues" evidence="3">
    <location>
        <begin position="589"/>
        <end position="598"/>
    </location>
</feature>
<dbReference type="SMART" id="SM00343">
    <property type="entry name" value="ZnF_C2HC"/>
    <property type="match status" value="1"/>
</dbReference>
<evidence type="ECO:0000256" key="1">
    <source>
        <dbReference type="PROSITE-ProRule" id="PRU00047"/>
    </source>
</evidence>
<dbReference type="AlphaFoldDB" id="A0A1B7XQG9"/>
<evidence type="ECO:0000313" key="5">
    <source>
        <dbReference type="EMBL" id="OBR02012.1"/>
    </source>
</evidence>
<feature type="compositionally biased region" description="Acidic residues" evidence="3">
    <location>
        <begin position="30"/>
        <end position="41"/>
    </location>
</feature>
<dbReference type="RefSeq" id="XP_018150530.1">
    <property type="nucleotide sequence ID" value="XM_018309558.1"/>
</dbReference>
<dbReference type="SUPFAM" id="SSF57756">
    <property type="entry name" value="Retrovirus zinc finger-like domains"/>
    <property type="match status" value="1"/>
</dbReference>
<keyword evidence="6" id="KW-1185">Reference proteome</keyword>
<keyword evidence="2" id="KW-0175">Coiled coil</keyword>
<dbReference type="PROSITE" id="PS50158">
    <property type="entry name" value="ZF_CCHC"/>
    <property type="match status" value="1"/>
</dbReference>
<keyword evidence="1" id="KW-0863">Zinc-finger</keyword>
<dbReference type="GO" id="GO:0003676">
    <property type="term" value="F:nucleic acid binding"/>
    <property type="evidence" value="ECO:0007669"/>
    <property type="project" value="InterPro"/>
</dbReference>
<keyword evidence="1" id="KW-0862">Zinc</keyword>
<sequence length="781" mass="90351">MAARPNAPKTPTPGSSASSGKQPARSLDEEMKEAEDSDEELDFTKKVYGNLQKRIEKNNNDIAHMQAMFNDAVTELENKNQLANKLQQEVHTLRAAANIIQTPMDGREKLKLNSPITYDGTPGLLKGFLIQVKNYQNFHQGNFRNGTERVIHAATFLRGRALQWFEPFLEEYLNNETLDHCSSEVRDIFANFQGFEDALKSLFQDPDGSRQAERDLAHLRQTKSATAYAAEFRRLCAQLKLTEDTKIFMFYNNLKDEVKDEIIKLDRPEDFLQYAELAIKIDNRLYERRKEKGEKRAPANSAKKYQWQPQQRFQQNHPQRNGQAERPRGNYWQNNQNRNSTAYGHHSGPMDLSVAQKDNKTRDFKCYNCDKPGHMARECRQPKKQRFQPVPEKGRQINIANKDIPHASLSWTACYDDNCLTHQDGKKQSGWYPKTPRTLAMTRSGYEKTGICKTPEEHQRQCVDVLRQACGIATYQKIPDARKGLKKDDTPEEKGTTQEQPRTLAMMRRGSNQKLTRKINEQLDEMLQAGQLEEVRRPALQGLVAPGGKIEITTLNQVAANNPRDPRTWTPQQRKAYEHVASDHPEGPDGLDYDSEETPDYRITPSQYYETYIASSSEEESPEPPKRPEYQIINPKSDNQSVQFHGTAYKKNHPPTPLVPGDHPLLNPSHEDHEDLFWAECLDDNCRRHKKGKKEFYFYPRRYTKEPIQDVYLNKQLPFWTMRYYGEGNIATFTPDPEYPMSCYNDDKGWRECEHDECLIHSKAKAKAWRKAQKEAQQSKN</sequence>
<dbReference type="Proteomes" id="UP000092177">
    <property type="component" value="Chromosome 12"/>
</dbReference>